<comment type="caution">
    <text evidence="2">The sequence shown here is derived from an EMBL/GenBank/DDBJ whole genome shotgun (WGS) entry which is preliminary data.</text>
</comment>
<dbReference type="AlphaFoldDB" id="A0A356LK28"/>
<dbReference type="EMBL" id="DOEK01000033">
    <property type="protein sequence ID" value="HBP30931.1"/>
    <property type="molecule type" value="Genomic_DNA"/>
</dbReference>
<dbReference type="InterPro" id="IPR011991">
    <property type="entry name" value="ArsR-like_HTH"/>
</dbReference>
<protein>
    <recommendedName>
        <fullName evidence="1">HTH cro/C1-type domain-containing protein</fullName>
    </recommendedName>
</protein>
<dbReference type="SUPFAM" id="SSF88659">
    <property type="entry name" value="Sigma3 and sigma4 domains of RNA polymerase sigma factors"/>
    <property type="match status" value="1"/>
</dbReference>
<dbReference type="InterPro" id="IPR001387">
    <property type="entry name" value="Cro/C1-type_HTH"/>
</dbReference>
<dbReference type="Gene3D" id="1.10.10.60">
    <property type="entry name" value="Homeodomain-like"/>
    <property type="match status" value="1"/>
</dbReference>
<reference evidence="2 3" key="1">
    <citation type="journal article" date="2018" name="Nat. Biotechnol.">
        <title>A standardized bacterial taxonomy based on genome phylogeny substantially revises the tree of life.</title>
        <authorList>
            <person name="Parks D.H."/>
            <person name="Chuvochina M."/>
            <person name="Waite D.W."/>
            <person name="Rinke C."/>
            <person name="Skarshewski A."/>
            <person name="Chaumeil P.A."/>
            <person name="Hugenholtz P."/>
        </authorList>
    </citation>
    <scope>NUCLEOTIDE SEQUENCE [LARGE SCALE GENOMIC DNA]</scope>
    <source>
        <strain evidence="2">UBA10707</strain>
    </source>
</reference>
<gene>
    <name evidence="2" type="ORF">DD666_16125</name>
</gene>
<accession>A0A356LK28</accession>
<feature type="domain" description="HTH cro/C1-type" evidence="1">
    <location>
        <begin position="346"/>
        <end position="366"/>
    </location>
</feature>
<sequence length="390" mass="45003">MSNIERAQFISTQLHLLANNPDCDAHFAVGLRMFATSLKPSHSLTSRTPSLRTLIKKHLDKPLLDVLTNYSGIWDCSLLEGQALSQMLYGSNSDAAISDSHEMTADRYIYNIRIWDQKFRKAIHSVTTSAQPTHVPETIDEWEFFSETEHTDSLSQGEEAEISESSRFICTLDRVRATLNYLTYLRPKSGTIPVKQRQYHELNGIDVPHSSLLDSRTRPQGENYCDLCWRLTMRSDAFKAQRRNNRPEFQAQKLSSRYCHVHNPSDPTSKYRRDLPYKKIFRDELLAFHRRALRSKFILPPIAPRSPDDQEIRKAVYEMIRAGTYAVYSKTDSPPPLMQRILAVRRKGMTQSEIARQLGISRQAVSAQMKKIRAYLDKRSKEIYDPSSME</sequence>
<evidence type="ECO:0000259" key="1">
    <source>
        <dbReference type="PROSITE" id="PS50943"/>
    </source>
</evidence>
<organism evidence="2 3">
    <name type="scientific">Advenella kashmirensis</name>
    <dbReference type="NCBI Taxonomy" id="310575"/>
    <lineage>
        <taxon>Bacteria</taxon>
        <taxon>Pseudomonadati</taxon>
        <taxon>Pseudomonadota</taxon>
        <taxon>Betaproteobacteria</taxon>
        <taxon>Burkholderiales</taxon>
        <taxon>Alcaligenaceae</taxon>
    </lineage>
</organism>
<evidence type="ECO:0000313" key="2">
    <source>
        <dbReference type="EMBL" id="HBP30931.1"/>
    </source>
</evidence>
<dbReference type="InterPro" id="IPR013324">
    <property type="entry name" value="RNA_pol_sigma_r3/r4-like"/>
</dbReference>
<evidence type="ECO:0000313" key="3">
    <source>
        <dbReference type="Proteomes" id="UP000264036"/>
    </source>
</evidence>
<dbReference type="PROSITE" id="PS50943">
    <property type="entry name" value="HTH_CROC1"/>
    <property type="match status" value="1"/>
</dbReference>
<proteinExistence type="predicted"/>
<name>A0A356LK28_9BURK</name>
<dbReference type="Proteomes" id="UP000264036">
    <property type="component" value="Unassembled WGS sequence"/>
</dbReference>
<dbReference type="CDD" id="cd00090">
    <property type="entry name" value="HTH_ARSR"/>
    <property type="match status" value="1"/>
</dbReference>
<dbReference type="GO" id="GO:0006355">
    <property type="term" value="P:regulation of DNA-templated transcription"/>
    <property type="evidence" value="ECO:0007669"/>
    <property type="project" value="UniProtKB-ARBA"/>
</dbReference>